<dbReference type="RefSeq" id="WP_379755648.1">
    <property type="nucleotide sequence ID" value="NZ_JBHSYB010000020.1"/>
</dbReference>
<keyword evidence="1 2" id="KW-0732">Signal</keyword>
<reference evidence="4" key="1">
    <citation type="journal article" date="2019" name="Int. J. Syst. Evol. Microbiol.">
        <title>The Global Catalogue of Microorganisms (GCM) 10K type strain sequencing project: providing services to taxonomists for standard genome sequencing and annotation.</title>
        <authorList>
            <consortium name="The Broad Institute Genomics Platform"/>
            <consortium name="The Broad Institute Genome Sequencing Center for Infectious Disease"/>
            <person name="Wu L."/>
            <person name="Ma J."/>
        </authorList>
    </citation>
    <scope>NUCLEOTIDE SEQUENCE [LARGE SCALE GENOMIC DNA]</scope>
    <source>
        <strain evidence="4">CECT 7649</strain>
    </source>
</reference>
<keyword evidence="4" id="KW-1185">Reference proteome</keyword>
<comment type="caution">
    <text evidence="3">The sequence shown here is derived from an EMBL/GenBank/DDBJ whole genome shotgun (WGS) entry which is preliminary data.</text>
</comment>
<sequence length="694" mass="73713">MKNFLLIGLFFVSTLNSIANNYIESAVSNSNESTETSTLACTSCTKLIVSQCGATLASVTTTILARPVTGATDYRFEITKGLAVTVITTGTNRSFNLGQSAGLADYNTTYSVKAAARIGGVWEEYGDACTVTTPAAPGLTKVVGSQCGITLANASTPVLADEVFGATTYRFEVSSGATVLGTVDAAARTFQMTQVPGLAYNTQYSVRVSTNNNGFTYGTPCNISIPASNTQTKVIAGQCGVTVPLATSQINADEVFQATAYRFEVTNGSTVRFVQNVNRFFNLGQLSGGAAYGTTYSIRVAVVFGGELQLYGPACTVTLPPLTRLISSQCNANLSSVAAPIWASQVPSASAYRFQVTKGASVNVFETTNRFFNLTSLPSGVASYNTTYTIRAAYRFNGTWLPYGDACTLTTPVTVTSTRLIDSQCNGSIASFSTPILANEVFQATSYSFEVTQGSNVNVGQSNTRSFLLSTIPGLVYGVPCSVRVAVTFNSVLQPYGTACVVTPPSTIGNTQLITSQCGGTLATVNSPILVNQVYLASDYRFEVTNGLNVRTYETTLRYFLLSQLVGGGAPSTTYAVRAAVKFNGEWQAFGPSCNVTTPAAPISRMNNSLVNTNFTVKAFPNPFASQFKLDIESASDSVVELKVYDMIGRQLDVRKGTVSELSSQEVGASYPRGVYNVLVSQGQNVKSIRMIKR</sequence>
<feature type="chain" id="PRO_5046793479" evidence="2">
    <location>
        <begin position="20"/>
        <end position="694"/>
    </location>
</feature>
<evidence type="ECO:0000256" key="1">
    <source>
        <dbReference type="ARBA" id="ARBA00022729"/>
    </source>
</evidence>
<dbReference type="EMBL" id="JBHTIZ010000005">
    <property type="protein sequence ID" value="MFD0982938.1"/>
    <property type="molecule type" value="Genomic_DNA"/>
</dbReference>
<name>A0ABW3IZQ4_9FLAO</name>
<evidence type="ECO:0000313" key="4">
    <source>
        <dbReference type="Proteomes" id="UP001597051"/>
    </source>
</evidence>
<gene>
    <name evidence="3" type="ORF">ACFQ0S_00475</name>
</gene>
<accession>A0ABW3IZQ4</accession>
<evidence type="ECO:0000313" key="3">
    <source>
        <dbReference type="EMBL" id="MFD0982938.1"/>
    </source>
</evidence>
<evidence type="ECO:0000256" key="2">
    <source>
        <dbReference type="SAM" id="SignalP"/>
    </source>
</evidence>
<dbReference type="Proteomes" id="UP001597051">
    <property type="component" value="Unassembled WGS sequence"/>
</dbReference>
<feature type="signal peptide" evidence="2">
    <location>
        <begin position="1"/>
        <end position="19"/>
    </location>
</feature>
<proteinExistence type="predicted"/>
<organism evidence="3 4">
    <name type="scientific">Flavobacterium myungsuense</name>
    <dbReference type="NCBI Taxonomy" id="651823"/>
    <lineage>
        <taxon>Bacteria</taxon>
        <taxon>Pseudomonadati</taxon>
        <taxon>Bacteroidota</taxon>
        <taxon>Flavobacteriia</taxon>
        <taxon>Flavobacteriales</taxon>
        <taxon>Flavobacteriaceae</taxon>
        <taxon>Flavobacterium</taxon>
    </lineage>
</organism>
<protein>
    <submittedName>
        <fullName evidence="3">T9SS type A sorting domain-containing protein</fullName>
    </submittedName>
</protein>
<dbReference type="NCBIfam" id="TIGR04183">
    <property type="entry name" value="Por_Secre_tail"/>
    <property type="match status" value="1"/>
</dbReference>
<dbReference type="InterPro" id="IPR026444">
    <property type="entry name" value="Secre_tail"/>
</dbReference>